<evidence type="ECO:0000313" key="11">
    <source>
        <dbReference type="Proteomes" id="UP000261540"/>
    </source>
</evidence>
<dbReference type="Ensembl" id="ENSPKIT00000036741.1">
    <property type="protein sequence ID" value="ENSPKIP00000012350.1"/>
    <property type="gene ID" value="ENSPKIG00000000158.1"/>
</dbReference>
<comment type="similarity">
    <text evidence="2 7">Belongs to the MINDY deubiquitinase family. FAM63 subfamily.</text>
</comment>
<protein>
    <recommendedName>
        <fullName evidence="7">Ubiquitin carboxyl-terminal hydrolase</fullName>
        <ecNumber evidence="7">3.4.19.12</ecNumber>
    </recommendedName>
</protein>
<name>A0A3B3R2B8_9TELE</name>
<evidence type="ECO:0000256" key="1">
    <source>
        <dbReference type="ARBA" id="ARBA00000707"/>
    </source>
</evidence>
<dbReference type="RefSeq" id="XP_072561833.1">
    <property type="nucleotide sequence ID" value="XM_072705732.1"/>
</dbReference>
<evidence type="ECO:0000256" key="5">
    <source>
        <dbReference type="ARBA" id="ARBA00022801"/>
    </source>
</evidence>
<feature type="region of interest" description="Disordered" evidence="8">
    <location>
        <begin position="486"/>
        <end position="536"/>
    </location>
</feature>
<dbReference type="GO" id="GO:0071944">
    <property type="term" value="C:cell periphery"/>
    <property type="evidence" value="ECO:0007669"/>
    <property type="project" value="TreeGrafter"/>
</dbReference>
<dbReference type="GO" id="GO:0036435">
    <property type="term" value="F:K48-linked polyubiquitin modification-dependent protein binding"/>
    <property type="evidence" value="ECO:0007669"/>
    <property type="project" value="UniProtKB-UniRule"/>
</dbReference>
<feature type="domain" description="MINDY deubiquitinase" evidence="9">
    <location>
        <begin position="179"/>
        <end position="430"/>
    </location>
</feature>
<dbReference type="GO" id="GO:0016807">
    <property type="term" value="F:cysteine-type carboxypeptidase activity"/>
    <property type="evidence" value="ECO:0007669"/>
    <property type="project" value="TreeGrafter"/>
</dbReference>
<feature type="compositionally biased region" description="Low complexity" evidence="8">
    <location>
        <begin position="486"/>
        <end position="500"/>
    </location>
</feature>
<evidence type="ECO:0000256" key="8">
    <source>
        <dbReference type="SAM" id="MobiDB-lite"/>
    </source>
</evidence>
<dbReference type="GeneID" id="111854246"/>
<dbReference type="Proteomes" id="UP000261540">
    <property type="component" value="Unplaced"/>
</dbReference>
<evidence type="ECO:0000313" key="10">
    <source>
        <dbReference type="Ensembl" id="ENSPKIP00000012329.1"/>
    </source>
</evidence>
<evidence type="ECO:0000259" key="9">
    <source>
        <dbReference type="Pfam" id="PF04424"/>
    </source>
</evidence>
<feature type="compositionally biased region" description="Polar residues" evidence="8">
    <location>
        <begin position="101"/>
        <end position="112"/>
    </location>
</feature>
<keyword evidence="6 7" id="KW-0788">Thiol protease</keyword>
<dbReference type="GO" id="GO:0005829">
    <property type="term" value="C:cytosol"/>
    <property type="evidence" value="ECO:0007669"/>
    <property type="project" value="TreeGrafter"/>
</dbReference>
<evidence type="ECO:0000256" key="6">
    <source>
        <dbReference type="ARBA" id="ARBA00022807"/>
    </source>
</evidence>
<evidence type="ECO:0000256" key="4">
    <source>
        <dbReference type="ARBA" id="ARBA00022786"/>
    </source>
</evidence>
<keyword evidence="11" id="KW-1185">Reference proteome</keyword>
<feature type="compositionally biased region" description="Polar residues" evidence="8">
    <location>
        <begin position="119"/>
        <end position="135"/>
    </location>
</feature>
<dbReference type="STRING" id="1676925.ENSPKIP00000012329"/>
<dbReference type="PANTHER" id="PTHR18063:SF7">
    <property type="entry name" value="UBIQUITIN CARBOXYL-TERMINAL HYDROLASE MINDY-1"/>
    <property type="match status" value="1"/>
</dbReference>
<dbReference type="InterPro" id="IPR007518">
    <property type="entry name" value="MINDY"/>
</dbReference>
<dbReference type="GO" id="GO:0140934">
    <property type="term" value="F:histone deubiquitinase activity"/>
    <property type="evidence" value="ECO:0007669"/>
    <property type="project" value="UniProtKB-UniRule"/>
</dbReference>
<feature type="compositionally biased region" description="Low complexity" evidence="8">
    <location>
        <begin position="511"/>
        <end position="520"/>
    </location>
</feature>
<keyword evidence="4 7" id="KW-0833">Ubl conjugation pathway</keyword>
<proteinExistence type="inferred from homology"/>
<evidence type="ECO:0000256" key="3">
    <source>
        <dbReference type="ARBA" id="ARBA00022670"/>
    </source>
</evidence>
<dbReference type="PANTHER" id="PTHR18063">
    <property type="entry name" value="NF-E2 INDUCIBLE PROTEIN"/>
    <property type="match status" value="1"/>
</dbReference>
<dbReference type="GO" id="GO:1990380">
    <property type="term" value="F:K48-linked deubiquitinase activity"/>
    <property type="evidence" value="ECO:0007669"/>
    <property type="project" value="UniProtKB-UniRule"/>
</dbReference>
<dbReference type="InterPro" id="IPR033979">
    <property type="entry name" value="MINDY_domain"/>
</dbReference>
<dbReference type="RefSeq" id="XP_072561834.1">
    <property type="nucleotide sequence ID" value="XM_072705733.1"/>
</dbReference>
<dbReference type="Ensembl" id="ENSPKIT00000036720.1">
    <property type="protein sequence ID" value="ENSPKIP00000012329.1"/>
    <property type="gene ID" value="ENSPKIG00000000158.1"/>
</dbReference>
<evidence type="ECO:0000256" key="7">
    <source>
        <dbReference type="RuleBase" id="RU367139"/>
    </source>
</evidence>
<dbReference type="RefSeq" id="XP_072561835.1">
    <property type="nucleotide sequence ID" value="XM_072705734.1"/>
</dbReference>
<dbReference type="Pfam" id="PF04424">
    <property type="entry name" value="MINDY_DUB"/>
    <property type="match status" value="1"/>
</dbReference>
<dbReference type="KEGG" id="pki:111854246"/>
<feature type="region of interest" description="Disordered" evidence="8">
    <location>
        <begin position="1"/>
        <end position="158"/>
    </location>
</feature>
<dbReference type="GO" id="GO:0004843">
    <property type="term" value="F:cysteine-type deubiquitinase activity"/>
    <property type="evidence" value="ECO:0007669"/>
    <property type="project" value="UniProtKB-UniRule"/>
</dbReference>
<dbReference type="GO" id="GO:0006508">
    <property type="term" value="P:proteolysis"/>
    <property type="evidence" value="ECO:0007669"/>
    <property type="project" value="UniProtKB-KW"/>
</dbReference>
<comment type="function">
    <text evidence="7">Hydrolase that can specifically remove 'Lys-48'-linked conjugated ubiquitin from proteins. Has exodeubiquitinase activity and has a preference for long polyubiquitin chains. May play a regulatory role at the level of protein turnover.</text>
</comment>
<dbReference type="CTD" id="55793"/>
<feature type="compositionally biased region" description="Basic and acidic residues" evidence="8">
    <location>
        <begin position="526"/>
        <end position="536"/>
    </location>
</feature>
<dbReference type="GeneTree" id="ENSGT00390000016607"/>
<dbReference type="RefSeq" id="XP_023687783.1">
    <property type="nucleotide sequence ID" value="XM_023832015.2"/>
</dbReference>
<dbReference type="EC" id="3.4.19.12" evidence="7"/>
<comment type="catalytic activity">
    <reaction evidence="1 7">
        <text>Thiol-dependent hydrolysis of ester, thioester, amide, peptide and isopeptide bonds formed by the C-terminal Gly of ubiquitin (a 76-residue protein attached to proteins as an intracellular targeting signal).</text>
        <dbReference type="EC" id="3.4.19.12"/>
    </reaction>
</comment>
<feature type="compositionally biased region" description="Basic and acidic residues" evidence="8">
    <location>
        <begin position="66"/>
        <end position="100"/>
    </location>
</feature>
<reference evidence="10" key="1">
    <citation type="submission" date="2025-05" db="UniProtKB">
        <authorList>
            <consortium name="Ensembl"/>
        </authorList>
    </citation>
    <scope>IDENTIFICATION</scope>
</reference>
<dbReference type="GO" id="GO:0071108">
    <property type="term" value="P:protein K48-linked deubiquitination"/>
    <property type="evidence" value="ECO:0007669"/>
    <property type="project" value="TreeGrafter"/>
</dbReference>
<accession>A0A3B3R2B8</accession>
<evidence type="ECO:0000256" key="2">
    <source>
        <dbReference type="ARBA" id="ARBA00006616"/>
    </source>
</evidence>
<dbReference type="AlphaFoldDB" id="A0A3B3R2B8"/>
<keyword evidence="5 7" id="KW-0378">Hydrolase</keyword>
<sequence length="536" mass="58398">MADPRSVADADPTGGDVQNSKQEVVVTQEVLQEDASVPPSSAAEGDQEQETVNGKGPTGSISSGGSEHKCEGSDRYRESEADSANIEEKEKSDVTSRSDEQSQSGDSASFSLPSLDFSEGNNEVSLDEPLSSSYSAIGAEGQSPPADGPGLPEDAAIGTASGTIGATAPLGPELITPAYYFVKWIDWKGKRTPIVTQSENGPCPLLAIMNILFLRWKAKLAPQTEIITTEDLMAHLGECVLSIKPRENVEGMELNFQQNMSDAMAVLPKLSTGLDVNVRFTGVSDFEYTPECIVFDLLDIPLYHGWLVDPQSPEMVAAVGKLSYNQLVEKIIDYKHSPDSSRISEGLMAEQFLESTATQLSYHGLCELNTTAKEGELSVFFRNNHFSTMIKHKGHLYLLVTDQGFLQEETVVWESLHNVEGDGNFCDSEFRLCHPPQRAAPLVAPTPSPQQQQRQIDQDYLVAMSLQQQQGAPPGPLSDLELAQQLQQEEYQQQQQQQQLSPGQPTAPQVRGQAAAQQGSQRRRAEKKEGSDCAII</sequence>
<dbReference type="OrthoDB" id="10261212at2759"/>
<keyword evidence="3 7" id="KW-0645">Protease</keyword>
<organism evidence="10 11">
    <name type="scientific">Paramormyrops kingsleyae</name>
    <dbReference type="NCBI Taxonomy" id="1676925"/>
    <lineage>
        <taxon>Eukaryota</taxon>
        <taxon>Metazoa</taxon>
        <taxon>Chordata</taxon>
        <taxon>Craniata</taxon>
        <taxon>Vertebrata</taxon>
        <taxon>Euteleostomi</taxon>
        <taxon>Actinopterygii</taxon>
        <taxon>Neopterygii</taxon>
        <taxon>Teleostei</taxon>
        <taxon>Osteoglossocephala</taxon>
        <taxon>Osteoglossomorpha</taxon>
        <taxon>Osteoglossiformes</taxon>
        <taxon>Mormyridae</taxon>
        <taxon>Paramormyrops</taxon>
    </lineage>
</organism>